<evidence type="ECO:0000313" key="2">
    <source>
        <dbReference type="EMBL" id="PLW22258.1"/>
    </source>
</evidence>
<feature type="compositionally biased region" description="Pro residues" evidence="1">
    <location>
        <begin position="60"/>
        <end position="70"/>
    </location>
</feature>
<feature type="compositionally biased region" description="Low complexity" evidence="1">
    <location>
        <begin position="88"/>
        <end position="103"/>
    </location>
</feature>
<dbReference type="InterPro" id="IPR043502">
    <property type="entry name" value="DNA/RNA_pol_sf"/>
</dbReference>
<feature type="region of interest" description="Disordered" evidence="1">
    <location>
        <begin position="274"/>
        <end position="303"/>
    </location>
</feature>
<dbReference type="Gene3D" id="3.10.10.10">
    <property type="entry name" value="HIV Type 1 Reverse Transcriptase, subunit A, domain 1"/>
    <property type="match status" value="1"/>
</dbReference>
<evidence type="ECO:0000313" key="3">
    <source>
        <dbReference type="Proteomes" id="UP000235392"/>
    </source>
</evidence>
<dbReference type="InterPro" id="IPR021109">
    <property type="entry name" value="Peptidase_aspartic_dom_sf"/>
</dbReference>
<dbReference type="Gene3D" id="2.40.70.10">
    <property type="entry name" value="Acid Proteases"/>
    <property type="match status" value="1"/>
</dbReference>
<comment type="caution">
    <text evidence="2">The sequence shown here is derived from an EMBL/GenBank/DDBJ whole genome shotgun (WGS) entry which is preliminary data.</text>
</comment>
<dbReference type="AlphaFoldDB" id="A0A2N5T9Z9"/>
<accession>A0A2N5T9Z9</accession>
<feature type="region of interest" description="Disordered" evidence="1">
    <location>
        <begin position="44"/>
        <end position="116"/>
    </location>
</feature>
<evidence type="ECO:0000256" key="1">
    <source>
        <dbReference type="SAM" id="MobiDB-lite"/>
    </source>
</evidence>
<proteinExistence type="predicted"/>
<reference evidence="2 3" key="1">
    <citation type="submission" date="2017-11" db="EMBL/GenBank/DDBJ databases">
        <title>De novo assembly and phasing of dikaryotic genomes from two isolates of Puccinia coronata f. sp. avenae, the causal agent of oat crown rust.</title>
        <authorList>
            <person name="Miller M.E."/>
            <person name="Zhang Y."/>
            <person name="Omidvar V."/>
            <person name="Sperschneider J."/>
            <person name="Schwessinger B."/>
            <person name="Raley C."/>
            <person name="Palmer J.M."/>
            <person name="Garnica D."/>
            <person name="Upadhyaya N."/>
            <person name="Rathjen J."/>
            <person name="Taylor J.M."/>
            <person name="Park R.F."/>
            <person name="Dodds P.N."/>
            <person name="Hirsch C.D."/>
            <person name="Kianian S.F."/>
            <person name="Figueroa M."/>
        </authorList>
    </citation>
    <scope>NUCLEOTIDE SEQUENCE [LARGE SCALE GENOMIC DNA]</scope>
    <source>
        <strain evidence="2">12SD80</strain>
    </source>
</reference>
<sequence>MTRSTNPGIYIPITNPEAILRASRVEQRRIARITAHHAAETAAHVADHQKACQQSQSIPNSPPQASPSTPPSTMQDQTSATSRNLGVPPTGSTTPASTSRAPSMDPTGRNNNTTELLFGFAPPPLWRTTLKLKLRELCMSDLESFLAFRTCGRTLQSMYNFNTPLPFSEWDLAKAVSLGLLPKLKVLVDNFGKLIKVPFNYNQFEQWSSTQANGQLSAKEDIVWRIFSYLDLVGQCHFCKKTCGHAAGTCPGPLNQCYIDIPASFVTPPEPADYKAPKAHSVAPSATAGQSNQPPAGRPANRATSVAALTKAELFPELETALVAALTALDKELRIVEEERSSAIQCLHKCAFGIVTQTDHHNVDKENSNCLIVQLLAEDCGSLRGLIDTDSEINLLSEQKQRRLGPPMTPLAKPIPISLALQGGAQTPISLCHATTVLLTDPHSGLHFKDVLLKLGDLAGSYDMVLGTPFLSHFSLSISVSLQLLLCDKSGAVIFYYWVPTGPPCNEILVAELSGGKPPLTCPRKKLENQILRDYQDLFPKDIPEVSNDAKAAGLFTNGLFLEQLQNKSSGIRHKIVLTDPSVVFNKKQYSYPQKHLVAWRTLIDQHVNAKRLRRSHSQYTSTSLIIPKKDPTALPRWHQGRFHGTRRQVPLHNSFPSLGLNCVWRYSHTNFMFN</sequence>
<gene>
    <name evidence="2" type="ORF">PCASD_14531</name>
</gene>
<organism evidence="2 3">
    <name type="scientific">Puccinia coronata f. sp. avenae</name>
    <dbReference type="NCBI Taxonomy" id="200324"/>
    <lineage>
        <taxon>Eukaryota</taxon>
        <taxon>Fungi</taxon>
        <taxon>Dikarya</taxon>
        <taxon>Basidiomycota</taxon>
        <taxon>Pucciniomycotina</taxon>
        <taxon>Pucciniomycetes</taxon>
        <taxon>Pucciniales</taxon>
        <taxon>Pucciniaceae</taxon>
        <taxon>Puccinia</taxon>
    </lineage>
</organism>
<dbReference type="CDD" id="cd00303">
    <property type="entry name" value="retropepsin_like"/>
    <property type="match status" value="1"/>
</dbReference>
<protein>
    <submittedName>
        <fullName evidence="2">Uncharacterized protein</fullName>
    </submittedName>
</protein>
<dbReference type="Proteomes" id="UP000235392">
    <property type="component" value="Unassembled WGS sequence"/>
</dbReference>
<feature type="compositionally biased region" description="Polar residues" evidence="1">
    <location>
        <begin position="73"/>
        <end position="84"/>
    </location>
</feature>
<dbReference type="EMBL" id="PGCI01000670">
    <property type="protein sequence ID" value="PLW22258.1"/>
    <property type="molecule type" value="Genomic_DNA"/>
</dbReference>
<name>A0A2N5T9Z9_9BASI</name>
<dbReference type="SUPFAM" id="SSF56672">
    <property type="entry name" value="DNA/RNA polymerases"/>
    <property type="match status" value="1"/>
</dbReference>